<dbReference type="InterPro" id="IPR019979">
    <property type="entry name" value="Ribosomal_uS17_CS"/>
</dbReference>
<dbReference type="GO" id="GO:0003735">
    <property type="term" value="F:structural constituent of ribosome"/>
    <property type="evidence" value="ECO:0007669"/>
    <property type="project" value="InterPro"/>
</dbReference>
<dbReference type="InterPro" id="IPR012340">
    <property type="entry name" value="NA-bd_OB-fold"/>
</dbReference>
<reference evidence="11" key="1">
    <citation type="submission" date="2025-08" db="UniProtKB">
        <authorList>
            <consortium name="RefSeq"/>
        </authorList>
    </citation>
    <scope>IDENTIFICATION</scope>
    <source>
        <tissue evidence="11">Tentacle</tissue>
    </source>
</reference>
<dbReference type="InterPro" id="IPR000266">
    <property type="entry name" value="Ribosomal_uS17"/>
</dbReference>
<dbReference type="FunCoup" id="A0A6P8I090">
    <property type="interactions" value="999"/>
</dbReference>
<evidence type="ECO:0000256" key="7">
    <source>
        <dbReference type="ARBA" id="ARBA00035251"/>
    </source>
</evidence>
<dbReference type="KEGG" id="aten:116297842"/>
<dbReference type="Pfam" id="PF00366">
    <property type="entry name" value="Ribosomal_S17"/>
    <property type="match status" value="1"/>
</dbReference>
<keyword evidence="5 9" id="KW-0687">Ribonucleoprotein</keyword>
<protein>
    <recommendedName>
        <fullName evidence="6">Small ribosomal subunit protein uS17</fullName>
    </recommendedName>
    <alternativeName>
        <fullName evidence="8">40S ribosomal protein S11</fullName>
    </alternativeName>
    <alternativeName>
        <fullName evidence="7">Small ribosomal subunit protein uS17c</fullName>
    </alternativeName>
</protein>
<dbReference type="NCBIfam" id="NF004123">
    <property type="entry name" value="PRK05610.1"/>
    <property type="match status" value="1"/>
</dbReference>
<evidence type="ECO:0000256" key="1">
    <source>
        <dbReference type="ARBA" id="ARBA00010254"/>
    </source>
</evidence>
<dbReference type="PANTHER" id="PTHR24088">
    <property type="entry name" value="28S RIBOSOMAL PROTEIN S17, MITOCHONDRIAL"/>
    <property type="match status" value="1"/>
</dbReference>
<keyword evidence="4 9" id="KW-0689">Ribosomal protein</keyword>
<dbReference type="NCBIfam" id="TIGR03635">
    <property type="entry name" value="uS17_bact"/>
    <property type="match status" value="1"/>
</dbReference>
<evidence type="ECO:0000256" key="3">
    <source>
        <dbReference type="ARBA" id="ARBA00022884"/>
    </source>
</evidence>
<dbReference type="InParanoid" id="A0A6P8I090"/>
<organism evidence="10 11">
    <name type="scientific">Actinia tenebrosa</name>
    <name type="common">Australian red waratah sea anemone</name>
    <dbReference type="NCBI Taxonomy" id="6105"/>
    <lineage>
        <taxon>Eukaryota</taxon>
        <taxon>Metazoa</taxon>
        <taxon>Cnidaria</taxon>
        <taxon>Anthozoa</taxon>
        <taxon>Hexacorallia</taxon>
        <taxon>Actiniaria</taxon>
        <taxon>Actiniidae</taxon>
        <taxon>Actinia</taxon>
    </lineage>
</organism>
<dbReference type="OrthoDB" id="274752at2759"/>
<dbReference type="PROSITE" id="PS00056">
    <property type="entry name" value="RIBOSOMAL_S17"/>
    <property type="match status" value="1"/>
</dbReference>
<dbReference type="GO" id="GO:0005763">
    <property type="term" value="C:mitochondrial small ribosomal subunit"/>
    <property type="evidence" value="ECO:0007669"/>
    <property type="project" value="InterPro"/>
</dbReference>
<dbReference type="CDD" id="cd00364">
    <property type="entry name" value="Ribosomal_uS17"/>
    <property type="match status" value="1"/>
</dbReference>
<dbReference type="GO" id="GO:0032543">
    <property type="term" value="P:mitochondrial translation"/>
    <property type="evidence" value="ECO:0007669"/>
    <property type="project" value="TreeGrafter"/>
</dbReference>
<keyword evidence="2" id="KW-0699">rRNA-binding</keyword>
<dbReference type="InterPro" id="IPR019984">
    <property type="entry name" value="Ribosomal_uS17_bact/chlr"/>
</dbReference>
<evidence type="ECO:0000256" key="8">
    <source>
        <dbReference type="ARBA" id="ARBA00035471"/>
    </source>
</evidence>
<sequence>MSIKESKMAQFLGTVIGTKMDKTAKVLVTRMVLHPVIKKYWNKRKVYFAHDEENECTRGDLVRIKECRPLSKMKSFHVEEIVEKAQKVVDPETGEVKIQDNRE</sequence>
<comment type="similarity">
    <text evidence="1 9">Belongs to the universal ribosomal protein uS17 family.</text>
</comment>
<keyword evidence="10" id="KW-1185">Reference proteome</keyword>
<gene>
    <name evidence="11" type="primary">LOC116297842</name>
</gene>
<evidence type="ECO:0000256" key="4">
    <source>
        <dbReference type="ARBA" id="ARBA00022980"/>
    </source>
</evidence>
<dbReference type="PRINTS" id="PR00973">
    <property type="entry name" value="RIBOSOMALS17"/>
</dbReference>
<dbReference type="RefSeq" id="XP_031562009.1">
    <property type="nucleotide sequence ID" value="XM_031706149.1"/>
</dbReference>
<dbReference type="SUPFAM" id="SSF50249">
    <property type="entry name" value="Nucleic acid-binding proteins"/>
    <property type="match status" value="1"/>
</dbReference>
<dbReference type="GO" id="GO:0019843">
    <property type="term" value="F:rRNA binding"/>
    <property type="evidence" value="ECO:0007669"/>
    <property type="project" value="UniProtKB-KW"/>
</dbReference>
<dbReference type="InterPro" id="IPR039193">
    <property type="entry name" value="Ribosomal_uS17m_metazoa"/>
</dbReference>
<dbReference type="Proteomes" id="UP000515163">
    <property type="component" value="Unplaced"/>
</dbReference>
<evidence type="ECO:0000256" key="6">
    <source>
        <dbReference type="ARBA" id="ARBA00035164"/>
    </source>
</evidence>
<dbReference type="PANTHER" id="PTHR24088:SF0">
    <property type="entry name" value="SMALL RIBOSOMAL SUBUNIT PROTEIN US17M"/>
    <property type="match status" value="1"/>
</dbReference>
<evidence type="ECO:0000256" key="2">
    <source>
        <dbReference type="ARBA" id="ARBA00022730"/>
    </source>
</evidence>
<evidence type="ECO:0000313" key="11">
    <source>
        <dbReference type="RefSeq" id="XP_031562009.1"/>
    </source>
</evidence>
<dbReference type="Gene3D" id="2.40.50.140">
    <property type="entry name" value="Nucleic acid-binding proteins"/>
    <property type="match status" value="1"/>
</dbReference>
<evidence type="ECO:0000256" key="5">
    <source>
        <dbReference type="ARBA" id="ARBA00023274"/>
    </source>
</evidence>
<dbReference type="AlphaFoldDB" id="A0A6P8I090"/>
<evidence type="ECO:0000256" key="9">
    <source>
        <dbReference type="RuleBase" id="RU003872"/>
    </source>
</evidence>
<name>A0A6P8I090_ACTTE</name>
<evidence type="ECO:0000313" key="10">
    <source>
        <dbReference type="Proteomes" id="UP000515163"/>
    </source>
</evidence>
<proteinExistence type="inferred from homology"/>
<keyword evidence="3" id="KW-0694">RNA-binding</keyword>
<dbReference type="GeneID" id="116297842"/>
<dbReference type="HAMAP" id="MF_01345_B">
    <property type="entry name" value="Ribosomal_uS17_B"/>
    <property type="match status" value="1"/>
</dbReference>
<accession>A0A6P8I090</accession>